<dbReference type="PANTHER" id="PTHR43802:SF1">
    <property type="entry name" value="IP11341P-RELATED"/>
    <property type="match status" value="1"/>
</dbReference>
<dbReference type="SUPFAM" id="SSF52096">
    <property type="entry name" value="ClpP/crotonase"/>
    <property type="match status" value="1"/>
</dbReference>
<accession>A0ABW6SF21</accession>
<dbReference type="Proteomes" id="UP001601992">
    <property type="component" value="Unassembled WGS sequence"/>
</dbReference>
<dbReference type="Pfam" id="PF00378">
    <property type="entry name" value="ECH_1"/>
    <property type="match status" value="1"/>
</dbReference>
<dbReference type="CDD" id="cd06558">
    <property type="entry name" value="crotonase-like"/>
    <property type="match status" value="1"/>
</dbReference>
<comment type="caution">
    <text evidence="3">The sequence shown here is derived from an EMBL/GenBank/DDBJ whole genome shotgun (WGS) entry which is preliminary data.</text>
</comment>
<evidence type="ECO:0000256" key="2">
    <source>
        <dbReference type="SAM" id="MobiDB-lite"/>
    </source>
</evidence>
<feature type="region of interest" description="Disordered" evidence="2">
    <location>
        <begin position="241"/>
        <end position="264"/>
    </location>
</feature>
<dbReference type="InterPro" id="IPR001753">
    <property type="entry name" value="Enoyl-CoA_hydra/iso"/>
</dbReference>
<keyword evidence="4" id="KW-1185">Reference proteome</keyword>
<dbReference type="EMBL" id="JBIAQY010000031">
    <property type="protein sequence ID" value="MFF3574839.1"/>
    <property type="molecule type" value="Genomic_DNA"/>
</dbReference>
<comment type="similarity">
    <text evidence="1">Belongs to the enoyl-CoA hydratase/isomerase family.</text>
</comment>
<dbReference type="PANTHER" id="PTHR43802">
    <property type="entry name" value="ENOYL-COA HYDRATASE"/>
    <property type="match status" value="1"/>
</dbReference>
<reference evidence="3 4" key="1">
    <citation type="submission" date="2024-10" db="EMBL/GenBank/DDBJ databases">
        <title>The Natural Products Discovery Center: Release of the First 8490 Sequenced Strains for Exploring Actinobacteria Biosynthetic Diversity.</title>
        <authorList>
            <person name="Kalkreuter E."/>
            <person name="Kautsar S.A."/>
            <person name="Yang D."/>
            <person name="Bader C.D."/>
            <person name="Teijaro C.N."/>
            <person name="Fluegel L."/>
            <person name="Davis C.M."/>
            <person name="Simpson J.R."/>
            <person name="Lauterbach L."/>
            <person name="Steele A.D."/>
            <person name="Gui C."/>
            <person name="Meng S."/>
            <person name="Li G."/>
            <person name="Viehrig K."/>
            <person name="Ye F."/>
            <person name="Su P."/>
            <person name="Kiefer A.F."/>
            <person name="Nichols A."/>
            <person name="Cepeda A.J."/>
            <person name="Yan W."/>
            <person name="Fan B."/>
            <person name="Jiang Y."/>
            <person name="Adhikari A."/>
            <person name="Zheng C.-J."/>
            <person name="Schuster L."/>
            <person name="Cowan T.M."/>
            <person name="Smanski M.J."/>
            <person name="Chevrette M.G."/>
            <person name="De Carvalho L.P.S."/>
            <person name="Shen B."/>
        </authorList>
    </citation>
    <scope>NUCLEOTIDE SEQUENCE [LARGE SCALE GENOMIC DNA]</scope>
    <source>
        <strain evidence="3 4">NPDC002593</strain>
    </source>
</reference>
<sequence>MTSEGDLTEFTTIEFEVADHIATITLNRPDRMNCFNEVMAGEMVRVWARVRDDDDIHVAVLRANGERAFCTGVDLSAGAWWADRNRWIQEDPGVSLGPRQQRVWKPVICAVQGMAAGGAMYFINESDIVICSDDATFFDPHANGGMVSSLEPIGMLARGVALGEVMRWALLGSDERMTADTALRAGIVTEVTPASELRTRAHQLATEIAARRPEAIQGTVRAIWESIDMTPSMALRNGLSYTQIGNRGEGRTDSRKNKRAPRFR</sequence>
<protein>
    <submittedName>
        <fullName evidence="3">Enoyl-CoA hydratase/isomerase family protein</fullName>
    </submittedName>
</protein>
<gene>
    <name evidence="3" type="ORF">ACFYXQ_44545</name>
</gene>
<proteinExistence type="inferred from homology"/>
<dbReference type="Gene3D" id="3.90.226.10">
    <property type="entry name" value="2-enoyl-CoA Hydratase, Chain A, domain 1"/>
    <property type="match status" value="1"/>
</dbReference>
<evidence type="ECO:0000313" key="3">
    <source>
        <dbReference type="EMBL" id="MFF3574839.1"/>
    </source>
</evidence>
<dbReference type="InterPro" id="IPR029045">
    <property type="entry name" value="ClpP/crotonase-like_dom_sf"/>
</dbReference>
<evidence type="ECO:0000313" key="4">
    <source>
        <dbReference type="Proteomes" id="UP001601992"/>
    </source>
</evidence>
<organism evidence="3 4">
    <name type="scientific">Nocardia jiangxiensis</name>
    <dbReference type="NCBI Taxonomy" id="282685"/>
    <lineage>
        <taxon>Bacteria</taxon>
        <taxon>Bacillati</taxon>
        <taxon>Actinomycetota</taxon>
        <taxon>Actinomycetes</taxon>
        <taxon>Mycobacteriales</taxon>
        <taxon>Nocardiaceae</taxon>
        <taxon>Nocardia</taxon>
    </lineage>
</organism>
<evidence type="ECO:0000256" key="1">
    <source>
        <dbReference type="ARBA" id="ARBA00005254"/>
    </source>
</evidence>
<dbReference type="RefSeq" id="WP_245567856.1">
    <property type="nucleotide sequence ID" value="NZ_JBIAQY010000031.1"/>
</dbReference>
<name>A0ABW6SF21_9NOCA</name>